<evidence type="ECO:0000256" key="10">
    <source>
        <dbReference type="SAM" id="MobiDB-lite"/>
    </source>
</evidence>
<evidence type="ECO:0000313" key="13">
    <source>
        <dbReference type="Proteomes" id="UP001219525"/>
    </source>
</evidence>
<proteinExistence type="inferred from homology"/>
<dbReference type="AlphaFoldDB" id="A0AAD7E2J1"/>
<sequence>MFDPTYPLFPIIAFVGSVLVLVPLPWHLQAQNSGTCFYVLWSFLATLNQFINSIVWANDTVDRAPVWCDISIRIMLAASVGTPAASLCISRRLYQIATVQAVGMSKAEKRRALFIDTLICVLFPLVYLVLVYIVQGHRFNIIEQIGCYPAIYQALPAYFLLYIWPPAIGCISAVYGVFTFRAFLRRRAASSQFIAPSGSSKNPGLTGGHYFRLMALAMIDVIFTTPLGFFFIYLNRSEAPLEPWISWANTHSNFSRVVQIPAFVWRALPNPALGLQFTRWMAPVSALIFFAFFGCAADARRNYAIAFNALAATFWRIAACIGIRRTTDVVPLSPSSKGNLHATPTKPVSHSRSALSSISLPFSSVGTGSLTATGPPSPSSSNFTDSDLKRASL</sequence>
<keyword evidence="13" id="KW-1185">Reference proteome</keyword>
<organism evidence="12 13">
    <name type="scientific">Mycena pura</name>
    <dbReference type="NCBI Taxonomy" id="153505"/>
    <lineage>
        <taxon>Eukaryota</taxon>
        <taxon>Fungi</taxon>
        <taxon>Dikarya</taxon>
        <taxon>Basidiomycota</taxon>
        <taxon>Agaricomycotina</taxon>
        <taxon>Agaricomycetes</taxon>
        <taxon>Agaricomycetidae</taxon>
        <taxon>Agaricales</taxon>
        <taxon>Marasmiineae</taxon>
        <taxon>Mycenaceae</taxon>
        <taxon>Mycena</taxon>
    </lineage>
</organism>
<feature type="transmembrane region" description="Helical" evidence="11">
    <location>
        <begin position="38"/>
        <end position="58"/>
    </location>
</feature>
<evidence type="ECO:0000256" key="5">
    <source>
        <dbReference type="ARBA" id="ARBA00022989"/>
    </source>
</evidence>
<evidence type="ECO:0000256" key="4">
    <source>
        <dbReference type="ARBA" id="ARBA00022692"/>
    </source>
</evidence>
<name>A0AAD7E2J1_9AGAR</name>
<feature type="transmembrane region" description="Helical" evidence="11">
    <location>
        <begin position="6"/>
        <end position="26"/>
    </location>
</feature>
<feature type="region of interest" description="Disordered" evidence="10">
    <location>
        <begin position="369"/>
        <end position="393"/>
    </location>
</feature>
<dbReference type="InterPro" id="IPR000481">
    <property type="entry name" value="GPCR_Pheromne_B_alpha_rcpt"/>
</dbReference>
<evidence type="ECO:0000256" key="7">
    <source>
        <dbReference type="ARBA" id="ARBA00023136"/>
    </source>
</evidence>
<feature type="transmembrane region" description="Helical" evidence="11">
    <location>
        <begin position="111"/>
        <end position="135"/>
    </location>
</feature>
<keyword evidence="7 11" id="KW-0472">Membrane</keyword>
<comment type="caution">
    <text evidence="12">The sequence shown here is derived from an EMBL/GenBank/DDBJ whole genome shotgun (WGS) entry which is preliminary data.</text>
</comment>
<reference evidence="12" key="1">
    <citation type="submission" date="2023-03" db="EMBL/GenBank/DDBJ databases">
        <title>Massive genome expansion in bonnet fungi (Mycena s.s.) driven by repeated elements and novel gene families across ecological guilds.</title>
        <authorList>
            <consortium name="Lawrence Berkeley National Laboratory"/>
            <person name="Harder C.B."/>
            <person name="Miyauchi S."/>
            <person name="Viragh M."/>
            <person name="Kuo A."/>
            <person name="Thoen E."/>
            <person name="Andreopoulos B."/>
            <person name="Lu D."/>
            <person name="Skrede I."/>
            <person name="Drula E."/>
            <person name="Henrissat B."/>
            <person name="Morin E."/>
            <person name="Kohler A."/>
            <person name="Barry K."/>
            <person name="LaButti K."/>
            <person name="Morin E."/>
            <person name="Salamov A."/>
            <person name="Lipzen A."/>
            <person name="Mereny Z."/>
            <person name="Hegedus B."/>
            <person name="Baldrian P."/>
            <person name="Stursova M."/>
            <person name="Weitz H."/>
            <person name="Taylor A."/>
            <person name="Grigoriev I.V."/>
            <person name="Nagy L.G."/>
            <person name="Martin F."/>
            <person name="Kauserud H."/>
        </authorList>
    </citation>
    <scope>NUCLEOTIDE SEQUENCE</scope>
    <source>
        <strain evidence="12">9144</strain>
    </source>
</reference>
<feature type="transmembrane region" description="Helical" evidence="11">
    <location>
        <begin position="280"/>
        <end position="297"/>
    </location>
</feature>
<dbReference type="PANTHER" id="PTHR28097">
    <property type="entry name" value="PHEROMONE A FACTOR RECEPTOR"/>
    <property type="match status" value="1"/>
</dbReference>
<keyword evidence="9" id="KW-0807">Transducer</keyword>
<feature type="compositionally biased region" description="Polar residues" evidence="10">
    <location>
        <begin position="369"/>
        <end position="385"/>
    </location>
</feature>
<evidence type="ECO:0000256" key="11">
    <source>
        <dbReference type="SAM" id="Phobius"/>
    </source>
</evidence>
<keyword evidence="6" id="KW-0297">G-protein coupled receptor</keyword>
<dbReference type="PRINTS" id="PR00901">
    <property type="entry name" value="PHEROMONEBAR"/>
</dbReference>
<keyword evidence="4 11" id="KW-0812">Transmembrane</keyword>
<dbReference type="Pfam" id="PF02076">
    <property type="entry name" value="STE3"/>
    <property type="match status" value="1"/>
</dbReference>
<keyword evidence="5 11" id="KW-1133">Transmembrane helix</keyword>
<dbReference type="EMBL" id="JARJCW010000006">
    <property type="protein sequence ID" value="KAJ7223583.1"/>
    <property type="molecule type" value="Genomic_DNA"/>
</dbReference>
<feature type="transmembrane region" description="Helical" evidence="11">
    <location>
        <begin position="155"/>
        <end position="178"/>
    </location>
</feature>
<dbReference type="GO" id="GO:0000750">
    <property type="term" value="P:pheromone-dependent signal transduction involved in conjugation with cellular fusion"/>
    <property type="evidence" value="ECO:0007669"/>
    <property type="project" value="TreeGrafter"/>
</dbReference>
<dbReference type="InterPro" id="IPR001499">
    <property type="entry name" value="GPCR_STE3"/>
</dbReference>
<evidence type="ECO:0000313" key="12">
    <source>
        <dbReference type="EMBL" id="KAJ7223583.1"/>
    </source>
</evidence>
<keyword evidence="8" id="KW-0675">Receptor</keyword>
<evidence type="ECO:0000256" key="9">
    <source>
        <dbReference type="ARBA" id="ARBA00023224"/>
    </source>
</evidence>
<keyword evidence="3" id="KW-0589">Pheromone response</keyword>
<comment type="subcellular location">
    <subcellularLocation>
        <location evidence="1">Membrane</location>
        <topology evidence="1">Multi-pass membrane protein</topology>
    </subcellularLocation>
</comment>
<dbReference type="PRINTS" id="PR00899">
    <property type="entry name" value="GPCRSTE3"/>
</dbReference>
<accession>A0AAD7E2J1</accession>
<feature type="transmembrane region" description="Helical" evidence="11">
    <location>
        <begin position="70"/>
        <end position="90"/>
    </location>
</feature>
<dbReference type="CDD" id="cd14966">
    <property type="entry name" value="7tmD_STE3"/>
    <property type="match status" value="1"/>
</dbReference>
<comment type="similarity">
    <text evidence="2">Belongs to the G-protein coupled receptor 4 family.</text>
</comment>
<evidence type="ECO:0000256" key="8">
    <source>
        <dbReference type="ARBA" id="ARBA00023170"/>
    </source>
</evidence>
<dbReference type="PANTHER" id="PTHR28097:SF1">
    <property type="entry name" value="PHEROMONE A FACTOR RECEPTOR"/>
    <property type="match status" value="1"/>
</dbReference>
<dbReference type="Proteomes" id="UP001219525">
    <property type="component" value="Unassembled WGS sequence"/>
</dbReference>
<evidence type="ECO:0000256" key="1">
    <source>
        <dbReference type="ARBA" id="ARBA00004141"/>
    </source>
</evidence>
<dbReference type="GO" id="GO:0005886">
    <property type="term" value="C:plasma membrane"/>
    <property type="evidence" value="ECO:0007669"/>
    <property type="project" value="TreeGrafter"/>
</dbReference>
<feature type="region of interest" description="Disordered" evidence="10">
    <location>
        <begin position="332"/>
        <end position="351"/>
    </location>
</feature>
<feature type="transmembrane region" description="Helical" evidence="11">
    <location>
        <begin position="210"/>
        <end position="234"/>
    </location>
</feature>
<evidence type="ECO:0000256" key="2">
    <source>
        <dbReference type="ARBA" id="ARBA00011085"/>
    </source>
</evidence>
<evidence type="ECO:0000256" key="3">
    <source>
        <dbReference type="ARBA" id="ARBA00022507"/>
    </source>
</evidence>
<dbReference type="GO" id="GO:0004934">
    <property type="term" value="F:mating-type alpha-factor pheromone receptor activity"/>
    <property type="evidence" value="ECO:0007669"/>
    <property type="project" value="InterPro"/>
</dbReference>
<evidence type="ECO:0000256" key="6">
    <source>
        <dbReference type="ARBA" id="ARBA00023040"/>
    </source>
</evidence>
<gene>
    <name evidence="12" type="ORF">GGX14DRAFT_658598</name>
</gene>
<protein>
    <submittedName>
        <fullName evidence="12">Fungal pheromone GPCR, STE3-type</fullName>
    </submittedName>
</protein>